<dbReference type="InterPro" id="IPR011037">
    <property type="entry name" value="Pyrv_Knase-like_insert_dom_sf"/>
</dbReference>
<dbReference type="GO" id="GO:0003824">
    <property type="term" value="F:catalytic activity"/>
    <property type="evidence" value="ECO:0007669"/>
    <property type="project" value="InterPro"/>
</dbReference>
<dbReference type="PANTHER" id="PTHR30212:SF2">
    <property type="entry name" value="PROTEIN YIIM"/>
    <property type="match status" value="1"/>
</dbReference>
<dbReference type="SUPFAM" id="SSF50800">
    <property type="entry name" value="PK beta-barrel domain-like"/>
    <property type="match status" value="1"/>
</dbReference>
<reference evidence="2 3" key="1">
    <citation type="submission" date="2018-11" db="EMBL/GenBank/DDBJ databases">
        <title>Complete genome sequence of Nocardioides baekrokdamisoli strain KCTC 39748.</title>
        <authorList>
            <person name="Kang S.W."/>
            <person name="Lee K.C."/>
            <person name="Kim K.K."/>
            <person name="Kim J.S."/>
            <person name="Kim D.S."/>
            <person name="Ko S.H."/>
            <person name="Yang S.H."/>
            <person name="Shin Y.K."/>
            <person name="Lee J.S."/>
        </authorList>
    </citation>
    <scope>NUCLEOTIDE SEQUENCE [LARGE SCALE GENOMIC DNA]</scope>
    <source>
        <strain evidence="2 3">KCTC 39748</strain>
    </source>
</reference>
<feature type="domain" description="MOSC" evidence="1">
    <location>
        <begin position="28"/>
        <end position="167"/>
    </location>
</feature>
<dbReference type="InterPro" id="IPR005302">
    <property type="entry name" value="MoCF_Sase_C"/>
</dbReference>
<sequence length="212" mass="23501">MARVLSVNVGPSAKAEWAELGVSSMDKRPADEPVRVTTLGITSDTQTHVRHHGGVDQAVYAFAREDLDLWSERLGVELRNGQFAENLTTEGIDVNEAEIGERWRIGSVLLEVCHVRTPCNDFKSWMGFSGYDNSRWVKKFTAECRPGPYLRVIEEGVLKAGDAIEVVHRPGHGVTVSDVFRAKNLDHSLRPALLAPGVFEFLSSDMRAKLAE</sequence>
<evidence type="ECO:0000313" key="2">
    <source>
        <dbReference type="EMBL" id="BBH16097.1"/>
    </source>
</evidence>
<organism evidence="2 3">
    <name type="scientific">Nocardioides baekrokdamisoli</name>
    <dbReference type="NCBI Taxonomy" id="1804624"/>
    <lineage>
        <taxon>Bacteria</taxon>
        <taxon>Bacillati</taxon>
        <taxon>Actinomycetota</taxon>
        <taxon>Actinomycetes</taxon>
        <taxon>Propionibacteriales</taxon>
        <taxon>Nocardioidaceae</taxon>
        <taxon>Nocardioides</taxon>
    </lineage>
</organism>
<evidence type="ECO:0000313" key="3">
    <source>
        <dbReference type="Proteomes" id="UP000271573"/>
    </source>
</evidence>
<dbReference type="GO" id="GO:0030151">
    <property type="term" value="F:molybdenum ion binding"/>
    <property type="evidence" value="ECO:0007669"/>
    <property type="project" value="InterPro"/>
</dbReference>
<dbReference type="RefSeq" id="WP_125566260.1">
    <property type="nucleotide sequence ID" value="NZ_AP019307.1"/>
</dbReference>
<dbReference type="KEGG" id="nbe:Back2_03840"/>
<dbReference type="EMBL" id="AP019307">
    <property type="protein sequence ID" value="BBH16097.1"/>
    <property type="molecule type" value="Genomic_DNA"/>
</dbReference>
<protein>
    <submittedName>
        <fullName evidence="2">Sulfurase</fullName>
    </submittedName>
</protein>
<dbReference type="PROSITE" id="PS51340">
    <property type="entry name" value="MOSC"/>
    <property type="match status" value="1"/>
</dbReference>
<name>A0A3G9IBB1_9ACTN</name>
<dbReference type="Gene3D" id="2.40.33.20">
    <property type="entry name" value="PK beta-barrel domain-like"/>
    <property type="match status" value="1"/>
</dbReference>
<proteinExistence type="predicted"/>
<dbReference type="InterPro" id="IPR052353">
    <property type="entry name" value="Benzoxazolinone_Detox_Enz"/>
</dbReference>
<gene>
    <name evidence="2" type="ORF">Back2_03840</name>
</gene>
<dbReference type="GO" id="GO:0030170">
    <property type="term" value="F:pyridoxal phosphate binding"/>
    <property type="evidence" value="ECO:0007669"/>
    <property type="project" value="InterPro"/>
</dbReference>
<dbReference type="PANTHER" id="PTHR30212">
    <property type="entry name" value="PROTEIN YIIM"/>
    <property type="match status" value="1"/>
</dbReference>
<dbReference type="Proteomes" id="UP000271573">
    <property type="component" value="Chromosome"/>
</dbReference>
<keyword evidence="3" id="KW-1185">Reference proteome</keyword>
<evidence type="ECO:0000259" key="1">
    <source>
        <dbReference type="PROSITE" id="PS51340"/>
    </source>
</evidence>
<dbReference type="AlphaFoldDB" id="A0A3G9IBB1"/>
<dbReference type="Pfam" id="PF03473">
    <property type="entry name" value="MOSC"/>
    <property type="match status" value="1"/>
</dbReference>
<accession>A0A3G9IBB1</accession>
<dbReference type="OrthoDB" id="9786134at2"/>